<gene>
    <name evidence="2" type="ORF">SAMN05216255_1218</name>
</gene>
<dbReference type="Pfam" id="PF25559">
    <property type="entry name" value="DUF7931"/>
    <property type="match status" value="1"/>
</dbReference>
<evidence type="ECO:0000313" key="3">
    <source>
        <dbReference type="Proteomes" id="UP000242915"/>
    </source>
</evidence>
<keyword evidence="3" id="KW-1185">Reference proteome</keyword>
<evidence type="ECO:0000259" key="1">
    <source>
        <dbReference type="Pfam" id="PF25559"/>
    </source>
</evidence>
<feature type="domain" description="DUF7931" evidence="1">
    <location>
        <begin position="64"/>
        <end position="211"/>
    </location>
</feature>
<proteinExistence type="predicted"/>
<name>A0A239AI61_9PSED</name>
<sequence length="213" mass="24169">MVNESAPSDALDEQQADELPVIEFESPGLFSVHNPEPLVAASQNPEPAAFRLGEHDQLERFGNQEQARAHALALLQQARRSLCIYSQDLEPWLYHHSSVQQACTDFLLASSRNRLRILVKDLSFAIRDGNRLISLSRRLSSNLLIRKLNPDYPIEDIGYLLADDRGLLLRPEADQFSGYASYQDAGRVRLRQAHFNQAWETSITDPDLRSFLL</sequence>
<organism evidence="2 3">
    <name type="scientific">Pseudomonas segetis</name>
    <dbReference type="NCBI Taxonomy" id="298908"/>
    <lineage>
        <taxon>Bacteria</taxon>
        <taxon>Pseudomonadati</taxon>
        <taxon>Pseudomonadota</taxon>
        <taxon>Gammaproteobacteria</taxon>
        <taxon>Pseudomonadales</taxon>
        <taxon>Pseudomonadaceae</taxon>
        <taxon>Pseudomonas</taxon>
    </lineage>
</organism>
<protein>
    <recommendedName>
        <fullName evidence="1">DUF7931 domain-containing protein</fullName>
    </recommendedName>
</protein>
<dbReference type="AlphaFoldDB" id="A0A239AI61"/>
<dbReference type="InterPro" id="IPR057691">
    <property type="entry name" value="DUF7931"/>
</dbReference>
<accession>A0A239AI61</accession>
<dbReference type="EMBL" id="FZOG01000001">
    <property type="protein sequence ID" value="SNR95356.1"/>
    <property type="molecule type" value="Genomic_DNA"/>
</dbReference>
<evidence type="ECO:0000313" key="2">
    <source>
        <dbReference type="EMBL" id="SNR95356.1"/>
    </source>
</evidence>
<reference evidence="3" key="1">
    <citation type="submission" date="2017-06" db="EMBL/GenBank/DDBJ databases">
        <authorList>
            <person name="Varghese N."/>
            <person name="Submissions S."/>
        </authorList>
    </citation>
    <scope>NUCLEOTIDE SEQUENCE [LARGE SCALE GENOMIC DNA]</scope>
    <source>
        <strain evidence="3">CIP 108523</strain>
    </source>
</reference>
<dbReference type="RefSeq" id="WP_089359080.1">
    <property type="nucleotide sequence ID" value="NZ_FZOG01000001.1"/>
</dbReference>
<dbReference type="Proteomes" id="UP000242915">
    <property type="component" value="Unassembled WGS sequence"/>
</dbReference>